<sequence>MLRYVYNLILKGQENEQTKAICEIGFKIFFADVEKELAKSWPSDNTNDEVGDNAGDQEDVVAEAPLKNPPNRRPKGITNARLKGCHEKRKETASKRGKKYAKILLLLVAI</sequence>
<keyword evidence="3" id="KW-1185">Reference proteome</keyword>
<reference evidence="2 3" key="1">
    <citation type="submission" date="2024-01" db="EMBL/GenBank/DDBJ databases">
        <title>The genomes of 5 underutilized Papilionoideae crops provide insights into root nodulation and disease resistanc.</title>
        <authorList>
            <person name="Yuan L."/>
        </authorList>
    </citation>
    <scope>NUCLEOTIDE SEQUENCE [LARGE SCALE GENOMIC DNA]</scope>
    <source>
        <strain evidence="2">ZHUSHIDOU_FW_LH</strain>
        <tissue evidence="2">Leaf</tissue>
    </source>
</reference>
<dbReference type="Proteomes" id="UP001372338">
    <property type="component" value="Unassembled WGS sequence"/>
</dbReference>
<comment type="caution">
    <text evidence="2">The sequence shown here is derived from an EMBL/GenBank/DDBJ whole genome shotgun (WGS) entry which is preliminary data.</text>
</comment>
<gene>
    <name evidence="2" type="ORF">RIF29_15910</name>
</gene>
<organism evidence="2 3">
    <name type="scientific">Crotalaria pallida</name>
    <name type="common">Smooth rattlebox</name>
    <name type="synonym">Crotalaria striata</name>
    <dbReference type="NCBI Taxonomy" id="3830"/>
    <lineage>
        <taxon>Eukaryota</taxon>
        <taxon>Viridiplantae</taxon>
        <taxon>Streptophyta</taxon>
        <taxon>Embryophyta</taxon>
        <taxon>Tracheophyta</taxon>
        <taxon>Spermatophyta</taxon>
        <taxon>Magnoliopsida</taxon>
        <taxon>eudicotyledons</taxon>
        <taxon>Gunneridae</taxon>
        <taxon>Pentapetalae</taxon>
        <taxon>rosids</taxon>
        <taxon>fabids</taxon>
        <taxon>Fabales</taxon>
        <taxon>Fabaceae</taxon>
        <taxon>Papilionoideae</taxon>
        <taxon>50 kb inversion clade</taxon>
        <taxon>genistoids sensu lato</taxon>
        <taxon>core genistoids</taxon>
        <taxon>Crotalarieae</taxon>
        <taxon>Crotalaria</taxon>
    </lineage>
</organism>
<evidence type="ECO:0000313" key="2">
    <source>
        <dbReference type="EMBL" id="KAK7274811.1"/>
    </source>
</evidence>
<dbReference type="AlphaFoldDB" id="A0AAN9IJF5"/>
<dbReference type="EMBL" id="JAYWIO010000003">
    <property type="protein sequence ID" value="KAK7274811.1"/>
    <property type="molecule type" value="Genomic_DNA"/>
</dbReference>
<accession>A0AAN9IJF5</accession>
<evidence type="ECO:0000256" key="1">
    <source>
        <dbReference type="SAM" id="MobiDB-lite"/>
    </source>
</evidence>
<feature type="region of interest" description="Disordered" evidence="1">
    <location>
        <begin position="41"/>
        <end position="78"/>
    </location>
</feature>
<proteinExistence type="predicted"/>
<protein>
    <submittedName>
        <fullName evidence="2">Uncharacterized protein</fullName>
    </submittedName>
</protein>
<evidence type="ECO:0000313" key="3">
    <source>
        <dbReference type="Proteomes" id="UP001372338"/>
    </source>
</evidence>
<name>A0AAN9IJF5_CROPI</name>
<feature type="compositionally biased region" description="Acidic residues" evidence="1">
    <location>
        <begin position="46"/>
        <end position="61"/>
    </location>
</feature>